<keyword evidence="3" id="KW-1185">Reference proteome</keyword>
<evidence type="ECO:0000313" key="2">
    <source>
        <dbReference type="EMBL" id="KTT25902.1"/>
    </source>
</evidence>
<comment type="caution">
    <text evidence="2">The sequence shown here is derived from an EMBL/GenBank/DDBJ whole genome shotgun (WGS) entry which is preliminary data.</text>
</comment>
<dbReference type="EMBL" id="LDSL01000030">
    <property type="protein sequence ID" value="KTT25902.1"/>
    <property type="molecule type" value="Genomic_DNA"/>
</dbReference>
<feature type="region of interest" description="Disordered" evidence="1">
    <location>
        <begin position="207"/>
        <end position="243"/>
    </location>
</feature>
<proteinExistence type="predicted"/>
<name>A0A147H7M0_9BURK</name>
<dbReference type="Proteomes" id="UP000072741">
    <property type="component" value="Unassembled WGS sequence"/>
</dbReference>
<dbReference type="RefSeq" id="WP_058640726.1">
    <property type="nucleotide sequence ID" value="NZ_LDSL01000030.1"/>
</dbReference>
<gene>
    <name evidence="2" type="ORF">NS331_04060</name>
</gene>
<dbReference type="InterPro" id="IPR018648">
    <property type="entry name" value="DUF2076"/>
</dbReference>
<dbReference type="AlphaFoldDB" id="A0A147H7M0"/>
<evidence type="ECO:0000256" key="1">
    <source>
        <dbReference type="SAM" id="MobiDB-lite"/>
    </source>
</evidence>
<dbReference type="Pfam" id="PF09849">
    <property type="entry name" value="DUF2076"/>
    <property type="match status" value="1"/>
</dbReference>
<dbReference type="OrthoDB" id="5998831at2"/>
<sequence length="243" mass="24376">MTPQELSMLEDLLQRLAAVHGVQKDPQADALIRERLAGQPDALYLLTQRTLLLEHALQDAQRQLAQRAAAPADPGGAAFLQRGLEPGFGRDTADPVAYNPGRAAYRGAPAAYAPGAPAPAQAPGWRERLFGAAPAAAAPAPSSGPSFLGQAASAAAGVAGGMFLFNGIEHLLGGRGAGGGGGFLGLGGGNAGTPEVIENVTQNFYEDNGSASAGGGGASQLTDDAGGDWGGFDGGSFDDDQVV</sequence>
<accession>A0A147H7M0</accession>
<organism evidence="2 3">
    <name type="scientific">Pseudacidovorax intermedius</name>
    <dbReference type="NCBI Taxonomy" id="433924"/>
    <lineage>
        <taxon>Bacteria</taxon>
        <taxon>Pseudomonadati</taxon>
        <taxon>Pseudomonadota</taxon>
        <taxon>Betaproteobacteria</taxon>
        <taxon>Burkholderiales</taxon>
        <taxon>Comamonadaceae</taxon>
        <taxon>Pseudacidovorax</taxon>
    </lineage>
</organism>
<reference evidence="2 3" key="1">
    <citation type="journal article" date="2016" name="Front. Microbiol.">
        <title>Genomic Resource of Rice Seed Associated Bacteria.</title>
        <authorList>
            <person name="Midha S."/>
            <person name="Bansal K."/>
            <person name="Sharma S."/>
            <person name="Kumar N."/>
            <person name="Patil P.P."/>
            <person name="Chaudhry V."/>
            <person name="Patil P.B."/>
        </authorList>
    </citation>
    <scope>NUCLEOTIDE SEQUENCE [LARGE SCALE GENOMIC DNA]</scope>
    <source>
        <strain evidence="2 3">NS331</strain>
    </source>
</reference>
<dbReference type="PATRIC" id="fig|433924.3.peg.2671"/>
<protein>
    <recommendedName>
        <fullName evidence="4">ABC transporter substrate-binding protein</fullName>
    </recommendedName>
</protein>
<evidence type="ECO:0008006" key="4">
    <source>
        <dbReference type="Google" id="ProtNLM"/>
    </source>
</evidence>
<evidence type="ECO:0000313" key="3">
    <source>
        <dbReference type="Proteomes" id="UP000072741"/>
    </source>
</evidence>